<dbReference type="InterPro" id="IPR001296">
    <property type="entry name" value="Glyco_trans_1"/>
</dbReference>
<protein>
    <submittedName>
        <fullName evidence="3">Group 1 glycosyl transferase</fullName>
    </submittedName>
</protein>
<organism evidence="3 4">
    <name type="scientific">Leptolyngbya boryana NIES-2135</name>
    <dbReference type="NCBI Taxonomy" id="1973484"/>
    <lineage>
        <taxon>Bacteria</taxon>
        <taxon>Bacillati</taxon>
        <taxon>Cyanobacteriota</taxon>
        <taxon>Cyanophyceae</taxon>
        <taxon>Leptolyngbyales</taxon>
        <taxon>Leptolyngbyaceae</taxon>
        <taxon>Leptolyngbya group</taxon>
        <taxon>Leptolyngbya</taxon>
    </lineage>
</organism>
<proteinExistence type="predicted"/>
<dbReference type="Gene3D" id="3.40.50.2000">
    <property type="entry name" value="Glycogen Phosphorylase B"/>
    <property type="match status" value="2"/>
</dbReference>
<feature type="domain" description="Glycosyltransferase subfamily 4-like N-terminal" evidence="2">
    <location>
        <begin position="14"/>
        <end position="177"/>
    </location>
</feature>
<dbReference type="AlphaFoldDB" id="A0A1Z4JIG2"/>
<dbReference type="GO" id="GO:0016757">
    <property type="term" value="F:glycosyltransferase activity"/>
    <property type="evidence" value="ECO:0007669"/>
    <property type="project" value="InterPro"/>
</dbReference>
<dbReference type="EMBL" id="AP018203">
    <property type="protein sequence ID" value="BAY56506.1"/>
    <property type="molecule type" value="Genomic_DNA"/>
</dbReference>
<dbReference type="Pfam" id="PF00534">
    <property type="entry name" value="Glycos_transf_1"/>
    <property type="match status" value="1"/>
</dbReference>
<gene>
    <name evidence="3" type="ORF">NIES2135_33400</name>
</gene>
<dbReference type="PANTHER" id="PTHR45947:SF3">
    <property type="entry name" value="SULFOQUINOVOSYL TRANSFERASE SQD2"/>
    <property type="match status" value="1"/>
</dbReference>
<feature type="domain" description="Glycosyl transferase family 1" evidence="1">
    <location>
        <begin position="195"/>
        <end position="353"/>
    </location>
</feature>
<keyword evidence="4" id="KW-1185">Reference proteome</keyword>
<evidence type="ECO:0000259" key="2">
    <source>
        <dbReference type="Pfam" id="PF13439"/>
    </source>
</evidence>
<name>A0A1Z4JIG2_LEPBY</name>
<reference evidence="3 4" key="1">
    <citation type="submission" date="2017-06" db="EMBL/GenBank/DDBJ databases">
        <title>Genome sequencing of cyanobaciteial culture collection at National Institute for Environmental Studies (NIES).</title>
        <authorList>
            <person name="Hirose Y."/>
            <person name="Shimura Y."/>
            <person name="Fujisawa T."/>
            <person name="Nakamura Y."/>
            <person name="Kawachi M."/>
        </authorList>
    </citation>
    <scope>NUCLEOTIDE SEQUENCE [LARGE SCALE GENOMIC DNA]</scope>
    <source>
        <strain evidence="3 4">NIES-2135</strain>
    </source>
</reference>
<sequence>MKRLLFLDQTGKSGGAELCLLDIARAYRDSCLVGLFEDGDFRERLEQEQIPVQVLAKKSIAVRKSSGAIAGFLGLGQLIPLAMRVATLGRSYDAIYANTQKALVVGAIASALSNRPLVYHLHDILSPEHFSKTNRRLAILMANRAKLVIANSQASRTAFIEAGGNPDLVEVVYNGFALEPYQTDVRSPIGLEELEGRFVVGHFSRLSPWKGQHVLLEALQYCDESVSAIFVGDALFGEQDYVQQLQNQVQQFQLHDRVKFLGFRNDVTALMKSCDVIAHTSIAAEPFGRVIVEAMLCGIPTIAAKAGAATELIDPGATGWFTSPGDAKELARVIEHCRQNSTEAARIAAKAQHQASQKFRLTETNAQIQQHLQARL</sequence>
<accession>A0A1Z4JIG2</accession>
<dbReference type="Proteomes" id="UP000217895">
    <property type="component" value="Chromosome"/>
</dbReference>
<dbReference type="Pfam" id="PF13439">
    <property type="entry name" value="Glyco_transf_4"/>
    <property type="match status" value="1"/>
</dbReference>
<dbReference type="PANTHER" id="PTHR45947">
    <property type="entry name" value="SULFOQUINOVOSYL TRANSFERASE SQD2"/>
    <property type="match status" value="1"/>
</dbReference>
<evidence type="ECO:0000259" key="1">
    <source>
        <dbReference type="Pfam" id="PF00534"/>
    </source>
</evidence>
<keyword evidence="3" id="KW-0808">Transferase</keyword>
<dbReference type="InterPro" id="IPR050194">
    <property type="entry name" value="Glycosyltransferase_grp1"/>
</dbReference>
<dbReference type="SUPFAM" id="SSF53756">
    <property type="entry name" value="UDP-Glycosyltransferase/glycogen phosphorylase"/>
    <property type="match status" value="1"/>
</dbReference>
<evidence type="ECO:0000313" key="4">
    <source>
        <dbReference type="Proteomes" id="UP000217895"/>
    </source>
</evidence>
<dbReference type="InterPro" id="IPR028098">
    <property type="entry name" value="Glyco_trans_4-like_N"/>
</dbReference>
<evidence type="ECO:0000313" key="3">
    <source>
        <dbReference type="EMBL" id="BAY56506.1"/>
    </source>
</evidence>